<dbReference type="eggNOG" id="COG0286">
    <property type="taxonomic scope" value="Bacteria"/>
</dbReference>
<dbReference type="AlphaFoldDB" id="B0S3X1"/>
<accession>B0S3X1</accession>
<evidence type="ECO:0000313" key="1">
    <source>
        <dbReference type="EMBL" id="BAG07745.1"/>
    </source>
</evidence>
<dbReference type="Proteomes" id="UP000001319">
    <property type="component" value="Chromosome"/>
</dbReference>
<dbReference type="HOGENOM" id="CLU_2953718_0_0_9"/>
<sequence>MQQGFRDLEQSDPAYENLFEDIYLYSKKIRPAPQRQNEIISKIMLTLAHLTLQKQMETS</sequence>
<keyword evidence="2" id="KW-1185">Reference proteome</keyword>
<dbReference type="KEGG" id="fma:FMG_0327"/>
<organism evidence="1 2">
    <name type="scientific">Finegoldia magna (strain ATCC 29328 / DSM 20472 / WAL 2508)</name>
    <name type="common">Peptostreptococcus magnus</name>
    <dbReference type="NCBI Taxonomy" id="334413"/>
    <lineage>
        <taxon>Bacteria</taxon>
        <taxon>Bacillati</taxon>
        <taxon>Bacillota</taxon>
        <taxon>Tissierellia</taxon>
        <taxon>Tissierellales</taxon>
        <taxon>Peptoniphilaceae</taxon>
        <taxon>Finegoldia</taxon>
    </lineage>
</organism>
<name>B0S3X1_FINM2</name>
<protein>
    <submittedName>
        <fullName evidence="1">Putative type I site-specific deoxyribonuclease</fullName>
    </submittedName>
</protein>
<gene>
    <name evidence="1" type="ordered locus">FMG_0327</name>
</gene>
<proteinExistence type="predicted"/>
<reference evidence="1 2" key="1">
    <citation type="journal article" date="2008" name="DNA Res.">
        <title>Complete genome sequence of Finegoldia magna, an anaerobic opportunistic pathogen.</title>
        <authorList>
            <person name="Goto T."/>
            <person name="Yamashita A."/>
            <person name="Hirakawa H."/>
            <person name="Matsutani M."/>
            <person name="Todo K."/>
            <person name="Ohshima K."/>
            <person name="Toh H."/>
            <person name="Miyamoto K."/>
            <person name="Kuhara S."/>
            <person name="Hattori M."/>
            <person name="Shimizu T."/>
            <person name="Akimoto S."/>
        </authorList>
    </citation>
    <scope>NUCLEOTIDE SEQUENCE [LARGE SCALE GENOMIC DNA]</scope>
    <source>
        <strain evidence="2">ATCC 29328 / DSM 20472 / WAL 2508</strain>
    </source>
</reference>
<dbReference type="EMBL" id="AP008971">
    <property type="protein sequence ID" value="BAG07745.1"/>
    <property type="molecule type" value="Genomic_DNA"/>
</dbReference>
<dbReference type="STRING" id="334413.FMG_0327"/>
<evidence type="ECO:0000313" key="2">
    <source>
        <dbReference type="Proteomes" id="UP000001319"/>
    </source>
</evidence>